<sequence length="140" mass="15475">MDIEISTNKEYQSQSSAASTSTNQNEDGTSQKQNKQKAKVMQQVIPDIPALNRVSVVIPHLQVISQSASNSSLKSSTQSFIPKAKKKKTEKSSKDLGDDAAQILTGYRPNPSLGQYVHNILIYDIPAKWKNIIILDYLKA</sequence>
<dbReference type="Proteomes" id="UP000247702">
    <property type="component" value="Unassembled WGS sequence"/>
</dbReference>
<proteinExistence type="predicted"/>
<dbReference type="EMBL" id="BEXD01002376">
    <property type="protein sequence ID" value="GBB98096.1"/>
    <property type="molecule type" value="Genomic_DNA"/>
</dbReference>
<dbReference type="AlphaFoldDB" id="A0A2Z6S179"/>
<feature type="compositionally biased region" description="Low complexity" evidence="1">
    <location>
        <begin position="66"/>
        <end position="79"/>
    </location>
</feature>
<evidence type="ECO:0000256" key="1">
    <source>
        <dbReference type="SAM" id="MobiDB-lite"/>
    </source>
</evidence>
<feature type="region of interest" description="Disordered" evidence="1">
    <location>
        <begin position="66"/>
        <end position="96"/>
    </location>
</feature>
<feature type="compositionally biased region" description="Low complexity" evidence="1">
    <location>
        <begin position="12"/>
        <end position="25"/>
    </location>
</feature>
<accession>A0A2Z6S179</accession>
<gene>
    <name evidence="2" type="ORF">RclHR1_31360001</name>
</gene>
<reference evidence="2 3" key="1">
    <citation type="submission" date="2017-11" db="EMBL/GenBank/DDBJ databases">
        <title>The genome of Rhizophagus clarus HR1 reveals common genetic basis of auxotrophy among arbuscular mycorrhizal fungi.</title>
        <authorList>
            <person name="Kobayashi Y."/>
        </authorList>
    </citation>
    <scope>NUCLEOTIDE SEQUENCE [LARGE SCALE GENOMIC DNA]</scope>
    <source>
        <strain evidence="2 3">HR1</strain>
    </source>
</reference>
<name>A0A2Z6S179_9GLOM</name>
<comment type="caution">
    <text evidence="2">The sequence shown here is derived from an EMBL/GenBank/DDBJ whole genome shotgun (WGS) entry which is preliminary data.</text>
</comment>
<evidence type="ECO:0000313" key="2">
    <source>
        <dbReference type="EMBL" id="GBB98096.1"/>
    </source>
</evidence>
<keyword evidence="3" id="KW-1185">Reference proteome</keyword>
<feature type="region of interest" description="Disordered" evidence="1">
    <location>
        <begin position="1"/>
        <end position="41"/>
    </location>
</feature>
<feature type="compositionally biased region" description="Polar residues" evidence="1">
    <location>
        <begin position="1"/>
        <end position="11"/>
    </location>
</feature>
<evidence type="ECO:0000313" key="3">
    <source>
        <dbReference type="Proteomes" id="UP000247702"/>
    </source>
</evidence>
<protein>
    <submittedName>
        <fullName evidence="2">Uncharacterized protein</fullName>
    </submittedName>
</protein>
<organism evidence="2 3">
    <name type="scientific">Rhizophagus clarus</name>
    <dbReference type="NCBI Taxonomy" id="94130"/>
    <lineage>
        <taxon>Eukaryota</taxon>
        <taxon>Fungi</taxon>
        <taxon>Fungi incertae sedis</taxon>
        <taxon>Mucoromycota</taxon>
        <taxon>Glomeromycotina</taxon>
        <taxon>Glomeromycetes</taxon>
        <taxon>Glomerales</taxon>
        <taxon>Glomeraceae</taxon>
        <taxon>Rhizophagus</taxon>
    </lineage>
</organism>